<dbReference type="EMBL" id="JAGSND010000007">
    <property type="protein sequence ID" value="MBR0598654.1"/>
    <property type="molecule type" value="Genomic_DNA"/>
</dbReference>
<keyword evidence="6" id="KW-1185">Reference proteome</keyword>
<dbReference type="InterPro" id="IPR036291">
    <property type="entry name" value="NAD(P)-bd_dom_sf"/>
</dbReference>
<dbReference type="SUPFAM" id="SSF55347">
    <property type="entry name" value="Glyceraldehyde-3-phosphate dehydrogenase-like, C-terminal domain"/>
    <property type="match status" value="1"/>
</dbReference>
<evidence type="ECO:0000259" key="3">
    <source>
        <dbReference type="Pfam" id="PF01408"/>
    </source>
</evidence>
<keyword evidence="2" id="KW-0560">Oxidoreductase</keyword>
<reference evidence="5" key="1">
    <citation type="submission" date="2021-04" db="EMBL/GenBank/DDBJ databases">
        <title>Sinoanaerobacter chloroacetimidivorans sp. nov., an obligate anaerobic bacterium isolated from anaerobic sludge.</title>
        <authorList>
            <person name="Bao Y."/>
        </authorList>
    </citation>
    <scope>NUCLEOTIDE SEQUENCE</scope>
    <source>
        <strain evidence="5">BAD-6</strain>
    </source>
</reference>
<name>A0A8J7W1G5_9FIRM</name>
<evidence type="ECO:0000259" key="4">
    <source>
        <dbReference type="Pfam" id="PF22725"/>
    </source>
</evidence>
<comment type="similarity">
    <text evidence="1">Belongs to the Gfo/Idh/MocA family.</text>
</comment>
<feature type="domain" description="Gfo/Idh/MocA-like oxidoreductase N-terminal" evidence="3">
    <location>
        <begin position="4"/>
        <end position="125"/>
    </location>
</feature>
<dbReference type="Pfam" id="PF22725">
    <property type="entry name" value="GFO_IDH_MocA_C3"/>
    <property type="match status" value="1"/>
</dbReference>
<evidence type="ECO:0000313" key="5">
    <source>
        <dbReference type="EMBL" id="MBR0598654.1"/>
    </source>
</evidence>
<protein>
    <submittedName>
        <fullName evidence="5">Gfo/Idh/MocA family oxidoreductase</fullName>
    </submittedName>
</protein>
<sequence>MKKVRFGVVGIGSMGTMHITNLQCRVPNAEVIAVCARTLSRVKEVQEKFGIPHGYTDYDEMLKNPDIDAIVIATGADAHKEQCIKASQANKHIFCEKPLAKSVEDCKEIEAEVAKNEGKLFTVGFMRRFDPSYAEAMRKIRAGEIGAPILFRGVSLDPASVLDAHLEGVKKGIYVPWFIEMGSHDTDLARWFLRGEPVECFATGGAYVCKGLADYDDYDNGFSLTKFDNQTTAYIQVGRTGTCSHVESEIVGTCGTLRINSVPRKNYISQFTGKGVLEECQESFLERWGTAFYNEMENFTNCILENRQPEITAKDGTGSLEFCLKLHDAYLAGKK</sequence>
<dbReference type="Pfam" id="PF01408">
    <property type="entry name" value="GFO_IDH_MocA"/>
    <property type="match status" value="1"/>
</dbReference>
<evidence type="ECO:0000256" key="2">
    <source>
        <dbReference type="ARBA" id="ARBA00023002"/>
    </source>
</evidence>
<accession>A0A8J7W1G5</accession>
<dbReference type="RefSeq" id="WP_227018774.1">
    <property type="nucleotide sequence ID" value="NZ_JAGSND010000007.1"/>
</dbReference>
<evidence type="ECO:0000313" key="6">
    <source>
        <dbReference type="Proteomes" id="UP000675664"/>
    </source>
</evidence>
<dbReference type="GO" id="GO:0000166">
    <property type="term" value="F:nucleotide binding"/>
    <property type="evidence" value="ECO:0007669"/>
    <property type="project" value="InterPro"/>
</dbReference>
<dbReference type="GO" id="GO:0016491">
    <property type="term" value="F:oxidoreductase activity"/>
    <property type="evidence" value="ECO:0007669"/>
    <property type="project" value="UniProtKB-KW"/>
</dbReference>
<dbReference type="InterPro" id="IPR055170">
    <property type="entry name" value="GFO_IDH_MocA-like_dom"/>
</dbReference>
<dbReference type="PANTHER" id="PTHR42840">
    <property type="entry name" value="NAD(P)-BINDING ROSSMANN-FOLD SUPERFAMILY PROTEIN-RELATED"/>
    <property type="match status" value="1"/>
</dbReference>
<evidence type="ECO:0000256" key="1">
    <source>
        <dbReference type="ARBA" id="ARBA00010928"/>
    </source>
</evidence>
<dbReference type="InterPro" id="IPR000683">
    <property type="entry name" value="Gfo/Idh/MocA-like_OxRdtase_N"/>
</dbReference>
<dbReference type="PANTHER" id="PTHR42840:SF3">
    <property type="entry name" value="BINDING ROSSMANN FOLD OXIDOREDUCTASE, PUTATIVE (AFU_ORTHOLOGUE AFUA_2G10240)-RELATED"/>
    <property type="match status" value="1"/>
</dbReference>
<organism evidence="5 6">
    <name type="scientific">Sinanaerobacter chloroacetimidivorans</name>
    <dbReference type="NCBI Taxonomy" id="2818044"/>
    <lineage>
        <taxon>Bacteria</taxon>
        <taxon>Bacillati</taxon>
        <taxon>Bacillota</taxon>
        <taxon>Clostridia</taxon>
        <taxon>Peptostreptococcales</taxon>
        <taxon>Anaerovoracaceae</taxon>
        <taxon>Sinanaerobacter</taxon>
    </lineage>
</organism>
<dbReference type="Proteomes" id="UP000675664">
    <property type="component" value="Unassembled WGS sequence"/>
</dbReference>
<gene>
    <name evidence="5" type="ORF">KCX82_12255</name>
</gene>
<proteinExistence type="inferred from homology"/>
<dbReference type="SUPFAM" id="SSF51735">
    <property type="entry name" value="NAD(P)-binding Rossmann-fold domains"/>
    <property type="match status" value="1"/>
</dbReference>
<feature type="domain" description="GFO/IDH/MocA-like oxidoreductase" evidence="4">
    <location>
        <begin position="133"/>
        <end position="258"/>
    </location>
</feature>
<dbReference type="Gene3D" id="3.30.360.10">
    <property type="entry name" value="Dihydrodipicolinate Reductase, domain 2"/>
    <property type="match status" value="1"/>
</dbReference>
<dbReference type="Gene3D" id="3.40.50.720">
    <property type="entry name" value="NAD(P)-binding Rossmann-like Domain"/>
    <property type="match status" value="1"/>
</dbReference>
<dbReference type="AlphaFoldDB" id="A0A8J7W1G5"/>
<comment type="caution">
    <text evidence="5">The sequence shown here is derived from an EMBL/GenBank/DDBJ whole genome shotgun (WGS) entry which is preliminary data.</text>
</comment>
<reference evidence="5" key="2">
    <citation type="submission" date="2021-04" db="EMBL/GenBank/DDBJ databases">
        <authorList>
            <person name="Liu J."/>
        </authorList>
    </citation>
    <scope>NUCLEOTIDE SEQUENCE</scope>
    <source>
        <strain evidence="5">BAD-6</strain>
    </source>
</reference>